<feature type="region of interest" description="Disordered" evidence="1">
    <location>
        <begin position="39"/>
        <end position="65"/>
    </location>
</feature>
<name>A0A0D3EAD0_BRAOL</name>
<feature type="region of interest" description="Disordered" evidence="1">
    <location>
        <begin position="252"/>
        <end position="363"/>
    </location>
</feature>
<dbReference type="EnsemblPlants" id="Bo9g108190.1">
    <property type="protein sequence ID" value="Bo9g108190.1"/>
    <property type="gene ID" value="Bo9g108190"/>
</dbReference>
<feature type="compositionally biased region" description="Acidic residues" evidence="1">
    <location>
        <begin position="275"/>
        <end position="290"/>
    </location>
</feature>
<reference evidence="2" key="2">
    <citation type="submission" date="2015-03" db="UniProtKB">
        <authorList>
            <consortium name="EnsemblPlants"/>
        </authorList>
    </citation>
    <scope>IDENTIFICATION</scope>
</reference>
<evidence type="ECO:0000313" key="3">
    <source>
        <dbReference type="Proteomes" id="UP000032141"/>
    </source>
</evidence>
<feature type="region of interest" description="Disordered" evidence="1">
    <location>
        <begin position="1"/>
        <end position="22"/>
    </location>
</feature>
<dbReference type="HOGENOM" id="CLU_763676_0_0_1"/>
<keyword evidence="3" id="KW-1185">Reference proteome</keyword>
<sequence length="363" mass="40316">MSQSQLIGSWGGGGLKNGEGARKRLKISVPHFNNSELQNFDWKRHEPGGAKHQVSSGEASQDLEHEDRVVGTDLGLGRFQFDFDAEEDIEAVLNMQPFHFDYWMISLEPKKHHNRNGYRREEEGSRHWNSRREPTRTYHQEDRSRAHGGSRSDRVARSDAHSDAREEGEINGLEKASQKEGTEQDQAPPSHAPPSHAFLAELKETQAPISQTSGALSVEQGTVAIQMGLEVGKTLVNDSGLDLEDSTRIENEKIEEIQTPYDGETEGDANMQEAATEELDGEKDVEEEDDGKEKATGETEKRQGGRRRLLKPALATGASNKLKMAKMVINKRMAAKTGSRQGDHSKQVEEKGTSNPNTDPAKQ</sequence>
<evidence type="ECO:0000313" key="2">
    <source>
        <dbReference type="EnsemblPlants" id="Bo9g108190.1"/>
    </source>
</evidence>
<feature type="compositionally biased region" description="Basic and acidic residues" evidence="1">
    <location>
        <begin position="341"/>
        <end position="352"/>
    </location>
</feature>
<dbReference type="OMA" id="WMISLEP"/>
<feature type="compositionally biased region" description="Basic and acidic residues" evidence="1">
    <location>
        <begin position="118"/>
        <end position="168"/>
    </location>
</feature>
<feature type="compositionally biased region" description="Basic and acidic residues" evidence="1">
    <location>
        <begin position="291"/>
        <end position="303"/>
    </location>
</feature>
<feature type="compositionally biased region" description="Polar residues" evidence="1">
    <location>
        <begin position="353"/>
        <end position="363"/>
    </location>
</feature>
<dbReference type="AlphaFoldDB" id="A0A0D3EAD0"/>
<protein>
    <submittedName>
        <fullName evidence="2">Uncharacterized protein</fullName>
    </submittedName>
</protein>
<evidence type="ECO:0000256" key="1">
    <source>
        <dbReference type="SAM" id="MobiDB-lite"/>
    </source>
</evidence>
<reference evidence="2 3" key="1">
    <citation type="journal article" date="2014" name="Genome Biol.">
        <title>Transcriptome and methylome profiling reveals relics of genome dominance in the mesopolyploid Brassica oleracea.</title>
        <authorList>
            <person name="Parkin I.A."/>
            <person name="Koh C."/>
            <person name="Tang H."/>
            <person name="Robinson S.J."/>
            <person name="Kagale S."/>
            <person name="Clarke W.E."/>
            <person name="Town C.D."/>
            <person name="Nixon J."/>
            <person name="Krishnakumar V."/>
            <person name="Bidwell S.L."/>
            <person name="Denoeud F."/>
            <person name="Belcram H."/>
            <person name="Links M.G."/>
            <person name="Just J."/>
            <person name="Clarke C."/>
            <person name="Bender T."/>
            <person name="Huebert T."/>
            <person name="Mason A.S."/>
            <person name="Pires J.C."/>
            <person name="Barker G."/>
            <person name="Moore J."/>
            <person name="Walley P.G."/>
            <person name="Manoli S."/>
            <person name="Batley J."/>
            <person name="Edwards D."/>
            <person name="Nelson M.N."/>
            <person name="Wang X."/>
            <person name="Paterson A.H."/>
            <person name="King G."/>
            <person name="Bancroft I."/>
            <person name="Chalhoub B."/>
            <person name="Sharpe A.G."/>
        </authorList>
    </citation>
    <scope>NUCLEOTIDE SEQUENCE</scope>
    <source>
        <strain evidence="2 3">cv. TO1000</strain>
    </source>
</reference>
<dbReference type="Proteomes" id="UP000032141">
    <property type="component" value="Chromosome C9"/>
</dbReference>
<organism evidence="2 3">
    <name type="scientific">Brassica oleracea var. oleracea</name>
    <dbReference type="NCBI Taxonomy" id="109376"/>
    <lineage>
        <taxon>Eukaryota</taxon>
        <taxon>Viridiplantae</taxon>
        <taxon>Streptophyta</taxon>
        <taxon>Embryophyta</taxon>
        <taxon>Tracheophyta</taxon>
        <taxon>Spermatophyta</taxon>
        <taxon>Magnoliopsida</taxon>
        <taxon>eudicotyledons</taxon>
        <taxon>Gunneridae</taxon>
        <taxon>Pentapetalae</taxon>
        <taxon>rosids</taxon>
        <taxon>malvids</taxon>
        <taxon>Brassicales</taxon>
        <taxon>Brassicaceae</taxon>
        <taxon>Brassiceae</taxon>
        <taxon>Brassica</taxon>
    </lineage>
</organism>
<dbReference type="Gramene" id="Bo9g108190.1">
    <property type="protein sequence ID" value="Bo9g108190.1"/>
    <property type="gene ID" value="Bo9g108190"/>
</dbReference>
<proteinExistence type="predicted"/>
<accession>A0A0D3EAD0</accession>
<feature type="region of interest" description="Disordered" evidence="1">
    <location>
        <begin position="113"/>
        <end position="217"/>
    </location>
</feature>
<feature type="compositionally biased region" description="Low complexity" evidence="1">
    <location>
        <begin position="187"/>
        <end position="197"/>
    </location>
</feature>